<feature type="compositionally biased region" description="Polar residues" evidence="1">
    <location>
        <begin position="645"/>
        <end position="670"/>
    </location>
</feature>
<gene>
    <name evidence="3" type="ORF">PAC_08352</name>
</gene>
<feature type="domain" description="Protein kinase" evidence="2">
    <location>
        <begin position="990"/>
        <end position="1319"/>
    </location>
</feature>
<proteinExistence type="predicted"/>
<dbReference type="SMART" id="SM00220">
    <property type="entry name" value="S_TKc"/>
    <property type="match status" value="1"/>
</dbReference>
<dbReference type="GO" id="GO:0005524">
    <property type="term" value="F:ATP binding"/>
    <property type="evidence" value="ECO:0007669"/>
    <property type="project" value="InterPro"/>
</dbReference>
<feature type="compositionally biased region" description="Low complexity" evidence="1">
    <location>
        <begin position="1410"/>
        <end position="1419"/>
    </location>
</feature>
<dbReference type="InterPro" id="IPR000719">
    <property type="entry name" value="Prot_kinase_dom"/>
</dbReference>
<keyword evidence="4" id="KW-1185">Reference proteome</keyword>
<dbReference type="Proteomes" id="UP000184330">
    <property type="component" value="Unassembled WGS sequence"/>
</dbReference>
<feature type="region of interest" description="Disordered" evidence="1">
    <location>
        <begin position="633"/>
        <end position="680"/>
    </location>
</feature>
<dbReference type="SUPFAM" id="SSF56112">
    <property type="entry name" value="Protein kinase-like (PK-like)"/>
    <property type="match status" value="1"/>
</dbReference>
<evidence type="ECO:0000313" key="4">
    <source>
        <dbReference type="Proteomes" id="UP000184330"/>
    </source>
</evidence>
<feature type="compositionally biased region" description="Basic and acidic residues" evidence="1">
    <location>
        <begin position="99"/>
        <end position="112"/>
    </location>
</feature>
<dbReference type="STRING" id="576137.A0A1L7X0C0"/>
<accession>A0A1L7X0C0</accession>
<feature type="compositionally biased region" description="Basic and acidic residues" evidence="1">
    <location>
        <begin position="633"/>
        <end position="644"/>
    </location>
</feature>
<reference evidence="3 4" key="1">
    <citation type="submission" date="2016-03" db="EMBL/GenBank/DDBJ databases">
        <authorList>
            <person name="Ploux O."/>
        </authorList>
    </citation>
    <scope>NUCLEOTIDE SEQUENCE [LARGE SCALE GENOMIC DNA]</scope>
    <source>
        <strain evidence="3 4">UAMH 11012</strain>
    </source>
</reference>
<protein>
    <recommendedName>
        <fullName evidence="2">Protein kinase domain-containing protein</fullName>
    </recommendedName>
</protein>
<dbReference type="InterPro" id="IPR011009">
    <property type="entry name" value="Kinase-like_dom_sf"/>
</dbReference>
<feature type="region of interest" description="Disordered" evidence="1">
    <location>
        <begin position="1399"/>
        <end position="1429"/>
    </location>
</feature>
<feature type="region of interest" description="Disordered" evidence="1">
    <location>
        <begin position="705"/>
        <end position="724"/>
    </location>
</feature>
<dbReference type="GO" id="GO:0004672">
    <property type="term" value="F:protein kinase activity"/>
    <property type="evidence" value="ECO:0007669"/>
    <property type="project" value="InterPro"/>
</dbReference>
<organism evidence="3 4">
    <name type="scientific">Phialocephala subalpina</name>
    <dbReference type="NCBI Taxonomy" id="576137"/>
    <lineage>
        <taxon>Eukaryota</taxon>
        <taxon>Fungi</taxon>
        <taxon>Dikarya</taxon>
        <taxon>Ascomycota</taxon>
        <taxon>Pezizomycotina</taxon>
        <taxon>Leotiomycetes</taxon>
        <taxon>Helotiales</taxon>
        <taxon>Mollisiaceae</taxon>
        <taxon>Phialocephala</taxon>
        <taxon>Phialocephala fortinii species complex</taxon>
    </lineage>
</organism>
<dbReference type="EMBL" id="FJOG01000012">
    <property type="protein sequence ID" value="CZR58460.1"/>
    <property type="molecule type" value="Genomic_DNA"/>
</dbReference>
<evidence type="ECO:0000256" key="1">
    <source>
        <dbReference type="SAM" id="MobiDB-lite"/>
    </source>
</evidence>
<dbReference type="PROSITE" id="PS50011">
    <property type="entry name" value="PROTEIN_KINASE_DOM"/>
    <property type="match status" value="1"/>
</dbReference>
<dbReference type="Gene3D" id="1.10.510.10">
    <property type="entry name" value="Transferase(Phosphotransferase) domain 1"/>
    <property type="match status" value="1"/>
</dbReference>
<evidence type="ECO:0000259" key="2">
    <source>
        <dbReference type="PROSITE" id="PS50011"/>
    </source>
</evidence>
<dbReference type="PANTHER" id="PTHR35391:SF7">
    <property type="entry name" value="C2H2-TYPE DOMAIN-CONTAINING PROTEIN"/>
    <property type="match status" value="1"/>
</dbReference>
<feature type="region of interest" description="Disordered" evidence="1">
    <location>
        <begin position="98"/>
        <end position="119"/>
    </location>
</feature>
<feature type="region of interest" description="Disordered" evidence="1">
    <location>
        <begin position="445"/>
        <end position="468"/>
    </location>
</feature>
<dbReference type="PANTHER" id="PTHR35391">
    <property type="entry name" value="C2H2-TYPE DOMAIN-CONTAINING PROTEIN-RELATED"/>
    <property type="match status" value="1"/>
</dbReference>
<evidence type="ECO:0000313" key="3">
    <source>
        <dbReference type="EMBL" id="CZR58460.1"/>
    </source>
</evidence>
<name>A0A1L7X0C0_9HELO</name>
<dbReference type="Pfam" id="PF00069">
    <property type="entry name" value="Pkinase"/>
    <property type="match status" value="1"/>
</dbReference>
<sequence>MESEVESSDDMGKISIFHLARDCANLFEEYLSAPRLQGKVVALSQRRFSSWAKFMGVFAPEDICLDTRLKYKPDIRGLVMLLLNVLNRNLRRAIKTHAHHSESVDGEAEHPTEPTGATYGIDGSIDRLHRLAVRIRQSSKDGLPERVRTFAKKLPSDDSEAIIREIIRFKYPQVNEELLTHLTRTVIYRRHRLMYIRRHQGKLAYERDQSSQSILEAAEPDIMHSIAQPTSGKTGLQLGISKTSIAEGYSETAPSIMNTDVYNQQDNVKQARHSTAPGSVSSSLIGKINYPAPPINKFTSSHATCPFCFEEFLVTEFENALWWRSHVDKDLEHYVCISEECNHSLLYFDNFNSWLDHMNETHTEAWPQFIHTLTTWRCIYPHSSAPVSFETVDELYSHLETDHGKGFNSRELLALAQKSKALKPRSLGTCPLCYDDIAKKSVPMADTESAKSKDAVATSKSENTAAVKPNSRRVEWIDALDHGVRNEPSDMRSAPALGDSTKTSGLRLKIAKHVAGHLKSLSFLSLRGLGAENESAASNSARAVQGFNEGESGSDPEESGGVTSAFYDELSFEDSAAAISVEEEDQENREICLLNEPPHNAPEWSFLQRTKDQPDEDDDSILRYFVQFQRKESASLREEHREPRTSNLYPPSRQATPADQAGSQVDPQETPSHDLQLPLTPHTLNWDHNVLLEVDKGTENVLESANPPFSVSSRPSSDSSVVNDHGDAKYLSEVRRLRTVGTSSGHQPLTVDLTHLGAEFADAIEVPKSNEFDTSVPSATVPAKEVAENDSDDSSKDEESLGMSIRAALQRSRSTSRERENFLPLDALEEIVTRKRVRLELANLPVILPEQLDYLTDHIWEVAWLFRSESSSKETTRRRLFAILSLLQKEGQIVDFINEDLYDSDLPFVLSEGSRKGLPQLNRKGEDGGLHSIQLFAKWRIYEIESFDNWQWKLLAPYFQLSTTKDQKVLHYNLADRVILPFIEDEDGDDAAGQWRGSGDVWRVKIHPAHCNIWASQDENPRYALKRLKYYNAEAFNIEISNLKRFSARGHLHLVRLLVTFSWREQYYLLFPWADSNLHGFWKRYPYPSNLEQDYYRLTSWFANQCLGIAEGLKIIQTTDLPGIEDSAYVYGRHGDLRPENILWFRDFQDRETTSLMGILKISDFSLTRFHPTTAKAQPNHLAMLSLTYRAPEYDVSKMISQKYDIWALGCIVLEFVTWFLMGHEEVDKFSRKRVADDSSEIRQDAFFNFCELEDNQGRIQMSARFKRSVYDEIKMLSQHKDCSDYLLDLLDFIETRLLRVSPRNRADCIEVVERFEQLHRECTEDQKYCTRRERVTPLTRSGSDLSVLSPMSDLSDAIQSQLHRISLPEHTGPLEIASESSFSLGLFNLAEEDMPVHYKPGWSVDTSRRSTSPVASSSNDADPQASRPQLPSLAAEAGVEGPMTPRNDAGPFIFDGSAGRPSDSRLASMATMNLNAAANTPPLHMPKQTKSFWKRLQKPFRTEKK</sequence>
<feature type="region of interest" description="Disordered" evidence="1">
    <location>
        <begin position="772"/>
        <end position="802"/>
    </location>
</feature>
<feature type="compositionally biased region" description="Low complexity" evidence="1">
    <location>
        <begin position="707"/>
        <end position="722"/>
    </location>
</feature>
<dbReference type="OrthoDB" id="163438at2759"/>